<dbReference type="OrthoDB" id="3934095at2759"/>
<keyword evidence="3" id="KW-1185">Reference proteome</keyword>
<evidence type="ECO:0000313" key="3">
    <source>
        <dbReference type="Proteomes" id="UP000799423"/>
    </source>
</evidence>
<evidence type="ECO:0000313" key="2">
    <source>
        <dbReference type="EMBL" id="KAF2853773.1"/>
    </source>
</evidence>
<feature type="compositionally biased region" description="Low complexity" evidence="1">
    <location>
        <begin position="108"/>
        <end position="118"/>
    </location>
</feature>
<organism evidence="2 3">
    <name type="scientific">Plenodomus tracheiphilus IPT5</name>
    <dbReference type="NCBI Taxonomy" id="1408161"/>
    <lineage>
        <taxon>Eukaryota</taxon>
        <taxon>Fungi</taxon>
        <taxon>Dikarya</taxon>
        <taxon>Ascomycota</taxon>
        <taxon>Pezizomycotina</taxon>
        <taxon>Dothideomycetes</taxon>
        <taxon>Pleosporomycetidae</taxon>
        <taxon>Pleosporales</taxon>
        <taxon>Pleosporineae</taxon>
        <taxon>Leptosphaeriaceae</taxon>
        <taxon>Plenodomus</taxon>
    </lineage>
</organism>
<feature type="region of interest" description="Disordered" evidence="1">
    <location>
        <begin position="1"/>
        <end position="170"/>
    </location>
</feature>
<dbReference type="Proteomes" id="UP000799423">
    <property type="component" value="Unassembled WGS sequence"/>
</dbReference>
<dbReference type="EMBL" id="MU006294">
    <property type="protein sequence ID" value="KAF2853773.1"/>
    <property type="molecule type" value="Genomic_DNA"/>
</dbReference>
<accession>A0A6A7BEL1</accession>
<name>A0A6A7BEL1_9PLEO</name>
<evidence type="ECO:0000256" key="1">
    <source>
        <dbReference type="SAM" id="MobiDB-lite"/>
    </source>
</evidence>
<feature type="compositionally biased region" description="Polar residues" evidence="1">
    <location>
        <begin position="119"/>
        <end position="130"/>
    </location>
</feature>
<feature type="compositionally biased region" description="Low complexity" evidence="1">
    <location>
        <begin position="62"/>
        <end position="99"/>
    </location>
</feature>
<sequence length="170" mass="18634">MAHNFTLCRTPPIPRKNPKRYIHTKPLPPLPVASPIQPELLPQPLFSSGKKTRPQQLRAHTTDSSPSPVSSTRSSASTPTASSWKSCRSSIASDYSISSTPATSVANSPSLSRSQSLSYTTAKPRTTWIVTQVAPDPGPKPSLRRKKTPRKDTLRSLREREMESLSEEGC</sequence>
<proteinExistence type="predicted"/>
<feature type="compositionally biased region" description="Basic and acidic residues" evidence="1">
    <location>
        <begin position="150"/>
        <end position="163"/>
    </location>
</feature>
<protein>
    <submittedName>
        <fullName evidence="2">Uncharacterized protein</fullName>
    </submittedName>
</protein>
<gene>
    <name evidence="2" type="ORF">T440DRAFT_465536</name>
</gene>
<dbReference type="AlphaFoldDB" id="A0A6A7BEL1"/>
<reference evidence="2" key="1">
    <citation type="submission" date="2020-01" db="EMBL/GenBank/DDBJ databases">
        <authorList>
            <consortium name="DOE Joint Genome Institute"/>
            <person name="Haridas S."/>
            <person name="Albert R."/>
            <person name="Binder M."/>
            <person name="Bloem J."/>
            <person name="Labutti K."/>
            <person name="Salamov A."/>
            <person name="Andreopoulos B."/>
            <person name="Baker S.E."/>
            <person name="Barry K."/>
            <person name="Bills G."/>
            <person name="Bluhm B.H."/>
            <person name="Cannon C."/>
            <person name="Castanera R."/>
            <person name="Culley D.E."/>
            <person name="Daum C."/>
            <person name="Ezra D."/>
            <person name="Gonzalez J.B."/>
            <person name="Henrissat B."/>
            <person name="Kuo A."/>
            <person name="Liang C."/>
            <person name="Lipzen A."/>
            <person name="Lutzoni F."/>
            <person name="Magnuson J."/>
            <person name="Mondo S."/>
            <person name="Nolan M."/>
            <person name="Ohm R."/>
            <person name="Pangilinan J."/>
            <person name="Park H.-J."/>
            <person name="Ramirez L."/>
            <person name="Alfaro M."/>
            <person name="Sun H."/>
            <person name="Tritt A."/>
            <person name="Yoshinaga Y."/>
            <person name="Zwiers L.-H."/>
            <person name="Turgeon B.G."/>
            <person name="Goodwin S.B."/>
            <person name="Spatafora J.W."/>
            <person name="Crous P.W."/>
            <person name="Grigoriev I.V."/>
        </authorList>
    </citation>
    <scope>NUCLEOTIDE SEQUENCE</scope>
    <source>
        <strain evidence="2">IPT5</strain>
    </source>
</reference>